<keyword evidence="2" id="KW-0732">Signal</keyword>
<feature type="chain" id="PRO_5040439501" evidence="2">
    <location>
        <begin position="20"/>
        <end position="362"/>
    </location>
</feature>
<feature type="signal peptide" evidence="2">
    <location>
        <begin position="1"/>
        <end position="19"/>
    </location>
</feature>
<feature type="region of interest" description="Disordered" evidence="1">
    <location>
        <begin position="271"/>
        <end position="296"/>
    </location>
</feature>
<keyword evidence="4" id="KW-1185">Reference proteome</keyword>
<protein>
    <submittedName>
        <fullName evidence="3">Uncharacterized protein</fullName>
    </submittedName>
</protein>
<comment type="caution">
    <text evidence="3">The sequence shown here is derived from an EMBL/GenBank/DDBJ whole genome shotgun (WGS) entry which is preliminary data.</text>
</comment>
<dbReference type="Proteomes" id="UP000800093">
    <property type="component" value="Unassembled WGS sequence"/>
</dbReference>
<feature type="compositionally biased region" description="Gly residues" evidence="1">
    <location>
        <begin position="133"/>
        <end position="148"/>
    </location>
</feature>
<feature type="compositionally biased region" description="Low complexity" evidence="1">
    <location>
        <begin position="271"/>
        <end position="281"/>
    </location>
</feature>
<evidence type="ECO:0000313" key="4">
    <source>
        <dbReference type="Proteomes" id="UP000800093"/>
    </source>
</evidence>
<name>A0A9P4N8Z2_9PLEO</name>
<feature type="compositionally biased region" description="Gly residues" evidence="1">
    <location>
        <begin position="100"/>
        <end position="117"/>
    </location>
</feature>
<organism evidence="3 4">
    <name type="scientific">Lojkania enalia</name>
    <dbReference type="NCBI Taxonomy" id="147567"/>
    <lineage>
        <taxon>Eukaryota</taxon>
        <taxon>Fungi</taxon>
        <taxon>Dikarya</taxon>
        <taxon>Ascomycota</taxon>
        <taxon>Pezizomycotina</taxon>
        <taxon>Dothideomycetes</taxon>
        <taxon>Pleosporomycetidae</taxon>
        <taxon>Pleosporales</taxon>
        <taxon>Pleosporales incertae sedis</taxon>
        <taxon>Lojkania</taxon>
    </lineage>
</organism>
<dbReference type="EMBL" id="ML986592">
    <property type="protein sequence ID" value="KAF2267326.1"/>
    <property type="molecule type" value="Genomic_DNA"/>
</dbReference>
<proteinExistence type="predicted"/>
<gene>
    <name evidence="3" type="ORF">CC78DRAFT_577284</name>
</gene>
<evidence type="ECO:0000256" key="2">
    <source>
        <dbReference type="SAM" id="SignalP"/>
    </source>
</evidence>
<evidence type="ECO:0000256" key="1">
    <source>
        <dbReference type="SAM" id="MobiDB-lite"/>
    </source>
</evidence>
<accession>A0A9P4N8Z2</accession>
<evidence type="ECO:0000313" key="3">
    <source>
        <dbReference type="EMBL" id="KAF2267326.1"/>
    </source>
</evidence>
<dbReference type="AlphaFoldDB" id="A0A9P4N8Z2"/>
<reference evidence="4" key="1">
    <citation type="journal article" date="2020" name="Stud. Mycol.">
        <title>101 Dothideomycetes genomes: A test case for predicting lifestyles and emergence of pathogens.</title>
        <authorList>
            <person name="Haridas S."/>
            <person name="Albert R."/>
            <person name="Binder M."/>
            <person name="Bloem J."/>
            <person name="LaButti K."/>
            <person name="Salamov A."/>
            <person name="Andreopoulos B."/>
            <person name="Baker S."/>
            <person name="Barry K."/>
            <person name="Bills G."/>
            <person name="Bluhm B."/>
            <person name="Cannon C."/>
            <person name="Castanera R."/>
            <person name="Culley D."/>
            <person name="Daum C."/>
            <person name="Ezra D."/>
            <person name="Gonzalez J."/>
            <person name="Henrissat B."/>
            <person name="Kuo A."/>
            <person name="Liang C."/>
            <person name="Lipzen A."/>
            <person name="Lutzoni F."/>
            <person name="Magnuson J."/>
            <person name="Mondo S."/>
            <person name="Nolan M."/>
            <person name="Ohm R."/>
            <person name="Pangilinan J."/>
            <person name="Park H.-J."/>
            <person name="Ramirez L."/>
            <person name="Alfaro M."/>
            <person name="Sun H."/>
            <person name="Tritt A."/>
            <person name="Yoshinaga Y."/>
            <person name="Zwiers L.-H."/>
            <person name="Turgeon B."/>
            <person name="Goodwin S."/>
            <person name="Spatafora J."/>
            <person name="Crous P."/>
            <person name="Grigoriev I."/>
        </authorList>
    </citation>
    <scope>NUCLEOTIDE SEQUENCE [LARGE SCALE GENOMIC DNA]</scope>
    <source>
        <strain evidence="4">CBS 304.66</strain>
    </source>
</reference>
<feature type="region of interest" description="Disordered" evidence="1">
    <location>
        <begin position="100"/>
        <end position="148"/>
    </location>
</feature>
<sequence length="362" mass="33941">MHISYPLTLVLAALPLISAAPYPSLNKKSLDSTKDFASNNLPTHFVSKFKTSRAAEQMARNAIQRKRQLDQILGQLTGGTGGSAAGADLLGGLLGGGNGQGQAGQGAGGNPLGGLLGGNAQQGQAGGDPFDGLLGGNQGQDQAGAGGDLLGGLLGGNAGQSQAGASVATTTATQSSAVAATSAVAVGGNPGAANAGTAGTAAGAGTAGATTIAIPNANSTTAPAASNLPASCNAGAIQAAAAIPIAFQPDAAALGTPGAANAEPLAAAAPAAASPGAQLPSVTPETGNQLSTPPHPLPSLLITAFSKGECIGIEQQTPTTSGAQPGAAGNANVAGLSLGAELAGGGVSEDATVGGVVGGSDE</sequence>